<gene>
    <name evidence="2" type="ORF">ETI04_04500</name>
</gene>
<dbReference type="RefSeq" id="WP_133419314.1">
    <property type="nucleotide sequence ID" value="NZ_SDGP01000001.1"/>
</dbReference>
<sequence>MDKIDINGTMINYEDIGEGQAVYFIHGNSIDLESNYLFYEPLFEGKDFRRIYIDLPGMGESDADSRLESTNDILDVVLSLIETLTPGEPLVLVGHSFGGYMCLGIMDRLEERVRAGFVTCPVVEGQMKYRKLEELNQQIDEDFEVTDNKSYYDEYLDLTVRVNEATWALFQKLMVPGIKRANYKFLRHLMRAEGEFYQFRCEDNISIHKDTDLYVVLGKNDTVVGYKDQLKFFTSQQVDDIYVLTNAGHNPMIDAYEEVERIANKFINSIEARG</sequence>
<dbReference type="Proteomes" id="UP000294865">
    <property type="component" value="Unassembled WGS sequence"/>
</dbReference>
<protein>
    <submittedName>
        <fullName evidence="2">Alpha/beta hydrolase</fullName>
    </submittedName>
</protein>
<dbReference type="PANTHER" id="PTHR43798">
    <property type="entry name" value="MONOACYLGLYCEROL LIPASE"/>
    <property type="match status" value="1"/>
</dbReference>
<evidence type="ECO:0000313" key="2">
    <source>
        <dbReference type="EMBL" id="TDM18751.1"/>
    </source>
</evidence>
<dbReference type="InterPro" id="IPR050266">
    <property type="entry name" value="AB_hydrolase_sf"/>
</dbReference>
<evidence type="ECO:0000259" key="1">
    <source>
        <dbReference type="Pfam" id="PF12697"/>
    </source>
</evidence>
<dbReference type="SUPFAM" id="SSF53474">
    <property type="entry name" value="alpha/beta-Hydrolases"/>
    <property type="match status" value="1"/>
</dbReference>
<dbReference type="AlphaFoldDB" id="A0A4R6C8L3"/>
<evidence type="ECO:0000313" key="3">
    <source>
        <dbReference type="Proteomes" id="UP000294865"/>
    </source>
</evidence>
<dbReference type="GO" id="GO:0016787">
    <property type="term" value="F:hydrolase activity"/>
    <property type="evidence" value="ECO:0007669"/>
    <property type="project" value="UniProtKB-KW"/>
</dbReference>
<feature type="domain" description="AB hydrolase-1" evidence="1">
    <location>
        <begin position="22"/>
        <end position="260"/>
    </location>
</feature>
<dbReference type="PANTHER" id="PTHR43798:SF6">
    <property type="entry name" value="HYDROLASE, PUTATIVE (AFU_ORTHOLOGUE AFUA_4G13070)-RELATED"/>
    <property type="match status" value="1"/>
</dbReference>
<reference evidence="2 3" key="1">
    <citation type="submission" date="2019-01" db="EMBL/GenBank/DDBJ databases">
        <title>Draft genome sequences of Macrococcus caseolyticus, Macrococcus canis, Macrococcus bohemicus and Macrococcus goetzii.</title>
        <authorList>
            <person name="Mazhar S."/>
            <person name="Altermann E."/>
            <person name="Hill C."/>
            <person name="Mcauliffe O."/>
        </authorList>
    </citation>
    <scope>NUCLEOTIDE SEQUENCE [LARGE SCALE GENOMIC DNA]</scope>
    <source>
        <strain evidence="2 3">DPC7162</strain>
    </source>
</reference>
<accession>A0A4R6C8L3</accession>
<organism evidence="2 3">
    <name type="scientific">Macrococcoides canis</name>
    <dbReference type="NCBI Taxonomy" id="1855823"/>
    <lineage>
        <taxon>Bacteria</taxon>
        <taxon>Bacillati</taxon>
        <taxon>Bacillota</taxon>
        <taxon>Bacilli</taxon>
        <taxon>Bacillales</taxon>
        <taxon>Staphylococcaceae</taxon>
        <taxon>Macrococcoides</taxon>
    </lineage>
</organism>
<dbReference type="InterPro" id="IPR000073">
    <property type="entry name" value="AB_hydrolase_1"/>
</dbReference>
<dbReference type="InterPro" id="IPR029058">
    <property type="entry name" value="AB_hydrolase_fold"/>
</dbReference>
<dbReference type="PRINTS" id="PR00111">
    <property type="entry name" value="ABHYDROLASE"/>
</dbReference>
<dbReference type="Pfam" id="PF12697">
    <property type="entry name" value="Abhydrolase_6"/>
    <property type="match status" value="1"/>
</dbReference>
<dbReference type="Gene3D" id="3.40.50.1820">
    <property type="entry name" value="alpha/beta hydrolase"/>
    <property type="match status" value="1"/>
</dbReference>
<dbReference type="EMBL" id="SDQG01000001">
    <property type="protein sequence ID" value="TDM18751.1"/>
    <property type="molecule type" value="Genomic_DNA"/>
</dbReference>
<proteinExistence type="predicted"/>
<comment type="caution">
    <text evidence="2">The sequence shown here is derived from an EMBL/GenBank/DDBJ whole genome shotgun (WGS) entry which is preliminary data.</text>
</comment>
<name>A0A4R6C8L3_9STAP</name>
<keyword evidence="2" id="KW-0378">Hydrolase</keyword>